<organism evidence="1 2">
    <name type="scientific">Pseudomonas phage KTN4</name>
    <dbReference type="NCBI Taxonomy" id="1862701"/>
    <lineage>
        <taxon>Viruses</taxon>
        <taxon>Duplodnaviria</taxon>
        <taxon>Heunggongvirae</taxon>
        <taxon>Uroviricota</taxon>
        <taxon>Caudoviricetes</taxon>
        <taxon>Chimalliviridae</taxon>
        <taxon>Phikzvirus</taxon>
        <taxon>Phikzvirus phiKZ</taxon>
    </lineage>
</organism>
<accession>A0A192Y735</accession>
<gene>
    <name evidence="1" type="ORF">KTN4_093</name>
</gene>
<proteinExistence type="predicted"/>
<dbReference type="EMBL" id="KU521356">
    <property type="protein sequence ID" value="ANM44851.1"/>
    <property type="molecule type" value="Genomic_DNA"/>
</dbReference>
<dbReference type="Proteomes" id="UP000224336">
    <property type="component" value="Segment"/>
</dbReference>
<reference evidence="1 2" key="1">
    <citation type="journal article" date="2016" name="Sci. Rep.">
        <title>A proposed integrated approach for the preclinical evaluation of phage therapy in Pseudomonas infections.</title>
        <authorList>
            <person name="Danis-Wlodarczyk K."/>
            <person name="Vandenheuvel D."/>
            <person name="Jang H.B."/>
            <person name="Briers Y."/>
            <person name="Olszak T."/>
            <person name="Arabski M."/>
            <person name="Wasik S."/>
            <person name="Drabik M."/>
            <person name="Higgins G."/>
            <person name="Tyrrell J."/>
            <person name="Harvey B.J."/>
            <person name="Noben J.P."/>
            <person name="Lavigne R."/>
            <person name="Drulis-Kawa Z."/>
        </authorList>
    </citation>
    <scope>NUCLEOTIDE SEQUENCE [LARGE SCALE GENOMIC DNA]</scope>
</reference>
<evidence type="ECO:0000313" key="1">
    <source>
        <dbReference type="EMBL" id="ANM44851.1"/>
    </source>
</evidence>
<protein>
    <submittedName>
        <fullName evidence="1">Uncharacterized protein</fullName>
    </submittedName>
</protein>
<evidence type="ECO:0000313" key="2">
    <source>
        <dbReference type="Proteomes" id="UP000224336"/>
    </source>
</evidence>
<sequence length="120" mass="14206">MAFTLLANQPDSGESVYYEPGFRLIIETHLNILRNVRSTRIQIPPELYYQFEGNFYGYMAERRVNPDMWWIQMRVNGLVSPYDFGKVLRDPSANDYTSYLIIPNNDMIQHLVSLYQTKKF</sequence>
<name>A0A192Y735_9CAUD</name>